<comment type="caution">
    <text evidence="2">The sequence shown here is derived from an EMBL/GenBank/DDBJ whole genome shotgun (WGS) entry which is preliminary data.</text>
</comment>
<evidence type="ECO:0000313" key="2">
    <source>
        <dbReference type="EMBL" id="CAL8145973.1"/>
    </source>
</evidence>
<keyword evidence="3" id="KW-1185">Reference proteome</keyword>
<reference evidence="2 3" key="1">
    <citation type="submission" date="2024-08" db="EMBL/GenBank/DDBJ databases">
        <authorList>
            <person name="Cucini C."/>
            <person name="Frati F."/>
        </authorList>
    </citation>
    <scope>NUCLEOTIDE SEQUENCE [LARGE SCALE GENOMIC DNA]</scope>
</reference>
<gene>
    <name evidence="2" type="ORF">ODALV1_LOCUS30661</name>
</gene>
<organism evidence="2 3">
    <name type="scientific">Orchesella dallaii</name>
    <dbReference type="NCBI Taxonomy" id="48710"/>
    <lineage>
        <taxon>Eukaryota</taxon>
        <taxon>Metazoa</taxon>
        <taxon>Ecdysozoa</taxon>
        <taxon>Arthropoda</taxon>
        <taxon>Hexapoda</taxon>
        <taxon>Collembola</taxon>
        <taxon>Entomobryomorpha</taxon>
        <taxon>Entomobryoidea</taxon>
        <taxon>Orchesellidae</taxon>
        <taxon>Orchesellinae</taxon>
        <taxon>Orchesella</taxon>
    </lineage>
</organism>
<proteinExistence type="predicted"/>
<dbReference type="EMBL" id="CAXLJM020000164">
    <property type="protein sequence ID" value="CAL8145973.1"/>
    <property type="molecule type" value="Genomic_DNA"/>
</dbReference>
<sequence>MVMVSLSNHFLNWLQQKFWGNIKTATLFVVILIVLSEVLVESANVPIPAPVSAAPVATATGPISNADIGNIGGTHDTTNNYFMAPPAAAAPAPAAQPASSEHAHSHEHEEEKEDD</sequence>
<feature type="region of interest" description="Disordered" evidence="1">
    <location>
        <begin position="75"/>
        <end position="115"/>
    </location>
</feature>
<name>A0ABP1S7E5_9HEXA</name>
<evidence type="ECO:0000313" key="3">
    <source>
        <dbReference type="Proteomes" id="UP001642540"/>
    </source>
</evidence>
<protein>
    <submittedName>
        <fullName evidence="2">Uncharacterized protein</fullName>
    </submittedName>
</protein>
<dbReference type="Proteomes" id="UP001642540">
    <property type="component" value="Unassembled WGS sequence"/>
</dbReference>
<feature type="compositionally biased region" description="Low complexity" evidence="1">
    <location>
        <begin position="84"/>
        <end position="100"/>
    </location>
</feature>
<evidence type="ECO:0000256" key="1">
    <source>
        <dbReference type="SAM" id="MobiDB-lite"/>
    </source>
</evidence>
<accession>A0ABP1S7E5</accession>